<sequence>MQPAISLQALTSLDAPRRAIRAVLGTTKNERPIANID</sequence>
<dbReference type="EMBL" id="NBTZ01000156">
    <property type="protein sequence ID" value="OTP67261.1"/>
    <property type="molecule type" value="Genomic_DNA"/>
</dbReference>
<organism evidence="1 2">
    <name type="scientific">Caballeronia sordidicola</name>
    <name type="common">Burkholderia sordidicola</name>
    <dbReference type="NCBI Taxonomy" id="196367"/>
    <lineage>
        <taxon>Bacteria</taxon>
        <taxon>Pseudomonadati</taxon>
        <taxon>Pseudomonadota</taxon>
        <taxon>Betaproteobacteria</taxon>
        <taxon>Burkholderiales</taxon>
        <taxon>Burkholderiaceae</taxon>
        <taxon>Caballeronia</taxon>
    </lineage>
</organism>
<reference evidence="1 2" key="1">
    <citation type="submission" date="2017-03" db="EMBL/GenBank/DDBJ databases">
        <title>Genome analysis of strain PAMC 26577.</title>
        <authorList>
            <person name="Oh H.-M."/>
            <person name="Yang J.-A."/>
        </authorList>
    </citation>
    <scope>NUCLEOTIDE SEQUENCE [LARGE SCALE GENOMIC DNA]</scope>
    <source>
        <strain evidence="1 2">PAMC 26577</strain>
    </source>
</reference>
<gene>
    <name evidence="1" type="ORF">PAMC26577_36980</name>
</gene>
<accession>A0A242M7Y6</accession>
<evidence type="ECO:0000313" key="1">
    <source>
        <dbReference type="EMBL" id="OTP67261.1"/>
    </source>
</evidence>
<name>A0A242M7Y6_CABSO</name>
<dbReference type="Proteomes" id="UP000195221">
    <property type="component" value="Unassembled WGS sequence"/>
</dbReference>
<comment type="caution">
    <text evidence="1">The sequence shown here is derived from an EMBL/GenBank/DDBJ whole genome shotgun (WGS) entry which is preliminary data.</text>
</comment>
<dbReference type="AlphaFoldDB" id="A0A242M7Y6"/>
<proteinExistence type="predicted"/>
<evidence type="ECO:0000313" key="2">
    <source>
        <dbReference type="Proteomes" id="UP000195221"/>
    </source>
</evidence>
<protein>
    <submittedName>
        <fullName evidence="1">Uncharacterized protein</fullName>
    </submittedName>
</protein>